<dbReference type="Proteomes" id="UP000277580">
    <property type="component" value="Unassembled WGS sequence"/>
</dbReference>
<dbReference type="Pfam" id="PF10209">
    <property type="entry name" value="DUF2340"/>
    <property type="match status" value="1"/>
</dbReference>
<dbReference type="AlphaFoldDB" id="A0A3N4KT99"/>
<dbReference type="PANTHER" id="PTHR18444">
    <property type="entry name" value="UPF0538 FAMILY MEMBER"/>
    <property type="match status" value="1"/>
</dbReference>
<sequence>MTSHEDAAAALYLPLTDSTLTIRVIKNFPYRTTRNLVLHHLDLTSLTVGDLKELAKKEVLTRPGWKPYKTVVLDTLKLYTKAQGTKTQNLIINMEDKDDEKIFRDDSKTLAEYGCEHETEISFFNMADYLEFKADPTEKW</sequence>
<dbReference type="EMBL" id="ML119121">
    <property type="protein sequence ID" value="RPB13793.1"/>
    <property type="molecule type" value="Genomic_DNA"/>
</dbReference>
<dbReference type="FunCoup" id="A0A3N4KT99">
    <property type="interactions" value="68"/>
</dbReference>
<evidence type="ECO:0000313" key="2">
    <source>
        <dbReference type="EMBL" id="RPB13793.1"/>
    </source>
</evidence>
<evidence type="ECO:0000313" key="3">
    <source>
        <dbReference type="Proteomes" id="UP000277580"/>
    </source>
</evidence>
<evidence type="ECO:0000256" key="1">
    <source>
        <dbReference type="ARBA" id="ARBA00007176"/>
    </source>
</evidence>
<dbReference type="InParanoid" id="A0A3N4KT99"/>
<protein>
    <submittedName>
        <fullName evidence="2">Cytoplasmic protein</fullName>
    </submittedName>
</protein>
<comment type="similarity">
    <text evidence="1">Belongs to the UPF0538 family.</text>
</comment>
<gene>
    <name evidence="2" type="ORF">P167DRAFT_534786</name>
</gene>
<dbReference type="OrthoDB" id="937at2759"/>
<reference evidence="2 3" key="1">
    <citation type="journal article" date="2018" name="Nat. Ecol. Evol.">
        <title>Pezizomycetes genomes reveal the molecular basis of ectomycorrhizal truffle lifestyle.</title>
        <authorList>
            <person name="Murat C."/>
            <person name="Payen T."/>
            <person name="Noel B."/>
            <person name="Kuo A."/>
            <person name="Morin E."/>
            <person name="Chen J."/>
            <person name="Kohler A."/>
            <person name="Krizsan K."/>
            <person name="Balestrini R."/>
            <person name="Da Silva C."/>
            <person name="Montanini B."/>
            <person name="Hainaut M."/>
            <person name="Levati E."/>
            <person name="Barry K.W."/>
            <person name="Belfiori B."/>
            <person name="Cichocki N."/>
            <person name="Clum A."/>
            <person name="Dockter R.B."/>
            <person name="Fauchery L."/>
            <person name="Guy J."/>
            <person name="Iotti M."/>
            <person name="Le Tacon F."/>
            <person name="Lindquist E.A."/>
            <person name="Lipzen A."/>
            <person name="Malagnac F."/>
            <person name="Mello A."/>
            <person name="Molinier V."/>
            <person name="Miyauchi S."/>
            <person name="Poulain J."/>
            <person name="Riccioni C."/>
            <person name="Rubini A."/>
            <person name="Sitrit Y."/>
            <person name="Splivallo R."/>
            <person name="Traeger S."/>
            <person name="Wang M."/>
            <person name="Zifcakova L."/>
            <person name="Wipf D."/>
            <person name="Zambonelli A."/>
            <person name="Paolocci F."/>
            <person name="Nowrousian M."/>
            <person name="Ottonello S."/>
            <person name="Baldrian P."/>
            <person name="Spatafora J.W."/>
            <person name="Henrissat B."/>
            <person name="Nagy L.G."/>
            <person name="Aury J.M."/>
            <person name="Wincker P."/>
            <person name="Grigoriev I.V."/>
            <person name="Bonfante P."/>
            <person name="Martin F.M."/>
        </authorList>
    </citation>
    <scope>NUCLEOTIDE SEQUENCE [LARGE SCALE GENOMIC DNA]</scope>
    <source>
        <strain evidence="2 3">CCBAS932</strain>
    </source>
</reference>
<name>A0A3N4KT99_9PEZI</name>
<dbReference type="InterPro" id="IPR018794">
    <property type="entry name" value="UPF0538"/>
</dbReference>
<keyword evidence="3" id="KW-1185">Reference proteome</keyword>
<accession>A0A3N4KT99</accession>
<organism evidence="2 3">
    <name type="scientific">Morchella conica CCBAS932</name>
    <dbReference type="NCBI Taxonomy" id="1392247"/>
    <lineage>
        <taxon>Eukaryota</taxon>
        <taxon>Fungi</taxon>
        <taxon>Dikarya</taxon>
        <taxon>Ascomycota</taxon>
        <taxon>Pezizomycotina</taxon>
        <taxon>Pezizomycetes</taxon>
        <taxon>Pezizales</taxon>
        <taxon>Morchellaceae</taxon>
        <taxon>Morchella</taxon>
    </lineage>
</organism>
<proteinExistence type="inferred from homology"/>
<dbReference type="PANTHER" id="PTHR18444:SF9">
    <property type="entry name" value="UPF0538 PROTEIN C2ORF76"/>
    <property type="match status" value="1"/>
</dbReference>